<reference evidence="8 9" key="1">
    <citation type="journal article" date="2023" name="Life. Sci Alliance">
        <title>Evolutionary insights into 3D genome organization and epigenetic landscape of Vigna mungo.</title>
        <authorList>
            <person name="Junaid A."/>
            <person name="Singh B."/>
            <person name="Bhatia S."/>
        </authorList>
    </citation>
    <scope>NUCLEOTIDE SEQUENCE [LARGE SCALE GENOMIC DNA]</scope>
    <source>
        <strain evidence="8">Urdbean</strain>
    </source>
</reference>
<dbReference type="SUPFAM" id="SSF51182">
    <property type="entry name" value="RmlC-like cupins"/>
    <property type="match status" value="1"/>
</dbReference>
<comment type="catalytic activity">
    <reaction evidence="7">
        <text>L-cysteine + O2 = 3-sulfino-L-alanine + H(+)</text>
        <dbReference type="Rhea" id="RHEA:20441"/>
        <dbReference type="ChEBI" id="CHEBI:15378"/>
        <dbReference type="ChEBI" id="CHEBI:15379"/>
        <dbReference type="ChEBI" id="CHEBI:35235"/>
        <dbReference type="ChEBI" id="CHEBI:61085"/>
        <dbReference type="EC" id="1.13.11.20"/>
    </reaction>
    <physiologicalReaction direction="left-to-right" evidence="7">
        <dbReference type="Rhea" id="RHEA:20442"/>
    </physiologicalReaction>
</comment>
<evidence type="ECO:0000313" key="8">
    <source>
        <dbReference type="EMBL" id="WVZ00233.1"/>
    </source>
</evidence>
<evidence type="ECO:0000256" key="7">
    <source>
        <dbReference type="ARBA" id="ARBA00024284"/>
    </source>
</evidence>
<comment type="similarity">
    <text evidence="2">Belongs to the cysteine dioxygenase family.</text>
</comment>
<evidence type="ECO:0000256" key="4">
    <source>
        <dbReference type="ARBA" id="ARBA00022723"/>
    </source>
</evidence>
<evidence type="ECO:0000256" key="1">
    <source>
        <dbReference type="ARBA" id="ARBA00001954"/>
    </source>
</evidence>
<dbReference type="InterPro" id="IPR012864">
    <property type="entry name" value="PCO/ADO"/>
</dbReference>
<dbReference type="AlphaFoldDB" id="A0AAQ3MZC9"/>
<name>A0AAQ3MZC9_VIGMU</name>
<accession>A0AAQ3MZC9</accession>
<dbReference type="EMBL" id="CP144693">
    <property type="protein sequence ID" value="WVZ00233.1"/>
    <property type="molecule type" value="Genomic_DNA"/>
</dbReference>
<evidence type="ECO:0000256" key="3">
    <source>
        <dbReference type="ARBA" id="ARBA00013133"/>
    </source>
</evidence>
<gene>
    <name evidence="8" type="ORF">V8G54_026302</name>
</gene>
<keyword evidence="5" id="KW-0560">Oxidoreductase</keyword>
<dbReference type="EC" id="1.13.11.20" evidence="3"/>
<comment type="cofactor">
    <cofactor evidence="1">
        <name>Fe(2+)</name>
        <dbReference type="ChEBI" id="CHEBI:29033"/>
    </cofactor>
</comment>
<evidence type="ECO:0000256" key="6">
    <source>
        <dbReference type="ARBA" id="ARBA00023004"/>
    </source>
</evidence>
<evidence type="ECO:0000256" key="2">
    <source>
        <dbReference type="ARBA" id="ARBA00006622"/>
    </source>
</evidence>
<dbReference type="GO" id="GO:0046872">
    <property type="term" value="F:metal ion binding"/>
    <property type="evidence" value="ECO:0007669"/>
    <property type="project" value="UniProtKB-KW"/>
</dbReference>
<dbReference type="GO" id="GO:0070483">
    <property type="term" value="P:detection of hypoxia"/>
    <property type="evidence" value="ECO:0007669"/>
    <property type="project" value="UniProtKB-ARBA"/>
</dbReference>
<dbReference type="PANTHER" id="PTHR22966">
    <property type="entry name" value="2-AMINOETHANETHIOL DIOXYGENASE"/>
    <property type="match status" value="1"/>
</dbReference>
<dbReference type="Gene3D" id="2.60.120.10">
    <property type="entry name" value="Jelly Rolls"/>
    <property type="match status" value="1"/>
</dbReference>
<organism evidence="8 9">
    <name type="scientific">Vigna mungo</name>
    <name type="common">Black gram</name>
    <name type="synonym">Phaseolus mungo</name>
    <dbReference type="NCBI Taxonomy" id="3915"/>
    <lineage>
        <taxon>Eukaryota</taxon>
        <taxon>Viridiplantae</taxon>
        <taxon>Streptophyta</taxon>
        <taxon>Embryophyta</taxon>
        <taxon>Tracheophyta</taxon>
        <taxon>Spermatophyta</taxon>
        <taxon>Magnoliopsida</taxon>
        <taxon>eudicotyledons</taxon>
        <taxon>Gunneridae</taxon>
        <taxon>Pentapetalae</taxon>
        <taxon>rosids</taxon>
        <taxon>fabids</taxon>
        <taxon>Fabales</taxon>
        <taxon>Fabaceae</taxon>
        <taxon>Papilionoideae</taxon>
        <taxon>50 kb inversion clade</taxon>
        <taxon>NPAAA clade</taxon>
        <taxon>indigoferoid/millettioid clade</taxon>
        <taxon>Phaseoleae</taxon>
        <taxon>Vigna</taxon>
    </lineage>
</organism>
<dbReference type="Proteomes" id="UP001374535">
    <property type="component" value="Chromosome 8"/>
</dbReference>
<evidence type="ECO:0000313" key="9">
    <source>
        <dbReference type="Proteomes" id="UP001374535"/>
    </source>
</evidence>
<protein>
    <recommendedName>
        <fullName evidence="3">cysteine dioxygenase</fullName>
        <ecNumber evidence="3">1.13.11.20</ecNumber>
    </recommendedName>
</protein>
<proteinExistence type="inferred from homology"/>
<dbReference type="InterPro" id="IPR011051">
    <property type="entry name" value="RmlC_Cupin_sf"/>
</dbReference>
<dbReference type="Pfam" id="PF07847">
    <property type="entry name" value="PCO_ADO"/>
    <property type="match status" value="1"/>
</dbReference>
<keyword evidence="9" id="KW-1185">Reference proteome</keyword>
<dbReference type="GO" id="GO:0017172">
    <property type="term" value="F:cysteine dioxygenase activity"/>
    <property type="evidence" value="ECO:0007669"/>
    <property type="project" value="UniProtKB-EC"/>
</dbReference>
<keyword evidence="6" id="KW-0408">Iron</keyword>
<sequence>MPYYIQRLYRLCKASFSPDGPVSEEAVTKVREKLEKIKPSDVGLEQEAQVVRNWSPECNGNHQQSPPIKYLHLYEDDSFSIGIFCMPPSSVIPLHNHPGMTVLSKLIYGSVHVQSYDWIDFPGPTDPSEGLFFMALHIFCCNAVFCPVYLPVNTSSIECVASFYVFVLSWHHQQ</sequence>
<keyword evidence="4" id="KW-0479">Metal-binding</keyword>
<evidence type="ECO:0000256" key="5">
    <source>
        <dbReference type="ARBA" id="ARBA00023002"/>
    </source>
</evidence>
<dbReference type="PANTHER" id="PTHR22966:SF64">
    <property type="entry name" value="CYSTEINE DIOXYGENASE"/>
    <property type="match status" value="1"/>
</dbReference>
<dbReference type="InterPro" id="IPR014710">
    <property type="entry name" value="RmlC-like_jellyroll"/>
</dbReference>